<dbReference type="InterPro" id="IPR002938">
    <property type="entry name" value="FAD-bd"/>
</dbReference>
<gene>
    <name evidence="5" type="ORF">N7452_004060</name>
</gene>
<feature type="domain" description="FAD-binding" evidence="4">
    <location>
        <begin position="8"/>
        <end position="379"/>
    </location>
</feature>
<evidence type="ECO:0000313" key="5">
    <source>
        <dbReference type="EMBL" id="KAJ5346056.1"/>
    </source>
</evidence>
<dbReference type="SUPFAM" id="SSF54373">
    <property type="entry name" value="FAD-linked reductases, C-terminal domain"/>
    <property type="match status" value="1"/>
</dbReference>
<dbReference type="GO" id="GO:0016491">
    <property type="term" value="F:oxidoreductase activity"/>
    <property type="evidence" value="ECO:0007669"/>
    <property type="project" value="UniProtKB-KW"/>
</dbReference>
<dbReference type="GO" id="GO:0044550">
    <property type="term" value="P:secondary metabolite biosynthetic process"/>
    <property type="evidence" value="ECO:0007669"/>
    <property type="project" value="TreeGrafter"/>
</dbReference>
<organism evidence="5 6">
    <name type="scientific">Penicillium brevicompactum</name>
    <dbReference type="NCBI Taxonomy" id="5074"/>
    <lineage>
        <taxon>Eukaryota</taxon>
        <taxon>Fungi</taxon>
        <taxon>Dikarya</taxon>
        <taxon>Ascomycota</taxon>
        <taxon>Pezizomycotina</taxon>
        <taxon>Eurotiomycetes</taxon>
        <taxon>Eurotiomycetidae</taxon>
        <taxon>Eurotiales</taxon>
        <taxon>Aspergillaceae</taxon>
        <taxon>Penicillium</taxon>
    </lineage>
</organism>
<reference evidence="5" key="2">
    <citation type="journal article" date="2023" name="IMA Fungus">
        <title>Comparative genomic study of the Penicillium genus elucidates a diverse pangenome and 15 lateral gene transfer events.</title>
        <authorList>
            <person name="Petersen C."/>
            <person name="Sorensen T."/>
            <person name="Nielsen M.R."/>
            <person name="Sondergaard T.E."/>
            <person name="Sorensen J.L."/>
            <person name="Fitzpatrick D.A."/>
            <person name="Frisvad J.C."/>
            <person name="Nielsen K.L."/>
        </authorList>
    </citation>
    <scope>NUCLEOTIDE SEQUENCE</scope>
    <source>
        <strain evidence="5">IBT 35673</strain>
    </source>
</reference>
<dbReference type="GO" id="GO:0071949">
    <property type="term" value="F:FAD binding"/>
    <property type="evidence" value="ECO:0007669"/>
    <property type="project" value="InterPro"/>
</dbReference>
<reference evidence="5" key="1">
    <citation type="submission" date="2022-12" db="EMBL/GenBank/DDBJ databases">
        <authorList>
            <person name="Petersen C."/>
        </authorList>
    </citation>
    <scope>NUCLEOTIDE SEQUENCE</scope>
    <source>
        <strain evidence="5">IBT 35673</strain>
    </source>
</reference>
<dbReference type="Proteomes" id="UP001147695">
    <property type="component" value="Unassembled WGS sequence"/>
</dbReference>
<evidence type="ECO:0000256" key="1">
    <source>
        <dbReference type="ARBA" id="ARBA00022630"/>
    </source>
</evidence>
<accession>A0A9W9QUT1</accession>
<evidence type="ECO:0000259" key="4">
    <source>
        <dbReference type="Pfam" id="PF01494"/>
    </source>
</evidence>
<evidence type="ECO:0000256" key="3">
    <source>
        <dbReference type="ARBA" id="ARBA00023002"/>
    </source>
</evidence>
<keyword evidence="2" id="KW-0274">FAD</keyword>
<dbReference type="PANTHER" id="PTHR46720">
    <property type="entry name" value="HYDROXYLASE, PUTATIVE (AFU_ORTHOLOGUE AFUA_3G01460)-RELATED"/>
    <property type="match status" value="1"/>
</dbReference>
<protein>
    <recommendedName>
        <fullName evidence="4">FAD-binding domain-containing protein</fullName>
    </recommendedName>
</protein>
<dbReference type="SUPFAM" id="SSF51905">
    <property type="entry name" value="FAD/NAD(P)-binding domain"/>
    <property type="match status" value="1"/>
</dbReference>
<dbReference type="Pfam" id="PF01494">
    <property type="entry name" value="FAD_binding_3"/>
    <property type="match status" value="1"/>
</dbReference>
<evidence type="ECO:0000313" key="6">
    <source>
        <dbReference type="Proteomes" id="UP001147695"/>
    </source>
</evidence>
<dbReference type="PRINTS" id="PR00420">
    <property type="entry name" value="RNGMNOXGNASE"/>
</dbReference>
<dbReference type="InterPro" id="IPR036188">
    <property type="entry name" value="FAD/NAD-bd_sf"/>
</dbReference>
<keyword evidence="1" id="KW-0285">Flavoprotein</keyword>
<evidence type="ECO:0000256" key="2">
    <source>
        <dbReference type="ARBA" id="ARBA00022827"/>
    </source>
</evidence>
<name>A0A9W9QUT1_PENBR</name>
<dbReference type="Gene3D" id="3.50.50.60">
    <property type="entry name" value="FAD/NAD(P)-binding domain"/>
    <property type="match status" value="1"/>
</dbReference>
<proteinExistence type="predicted"/>
<dbReference type="FunFam" id="3.50.50.60:FF:000153">
    <property type="entry name" value="Salicylate hydroxylase, putative"/>
    <property type="match status" value="1"/>
</dbReference>
<dbReference type="PANTHER" id="PTHR46720:SF3">
    <property type="entry name" value="FAD-BINDING DOMAIN-CONTAINING PROTEIN-RELATED"/>
    <property type="match status" value="1"/>
</dbReference>
<dbReference type="EMBL" id="JAPZBQ010000002">
    <property type="protein sequence ID" value="KAJ5346056.1"/>
    <property type="molecule type" value="Genomic_DNA"/>
</dbReference>
<dbReference type="InterPro" id="IPR051104">
    <property type="entry name" value="FAD_monoxygenase"/>
</dbReference>
<dbReference type="AlphaFoldDB" id="A0A9W9QUT1"/>
<comment type="caution">
    <text evidence="5">The sequence shown here is derived from an EMBL/GenBank/DDBJ whole genome shotgun (WGS) entry which is preliminary data.</text>
</comment>
<sequence length="433" mass="47840">MTAPKKDFHVAVVGGGIAGVTLAITLHDRNIPVTLYEQAHAFGEVGAGVSFGPNAVAAMKTCHQGIFEAFEKVCTRNMWSSKQNVWFDYLDGYSMGTSTSAQNSSRQDIAFTISNSTGQTGVHRAHFLDELIRLVPEGISHFNKRLNDVTEREDGKLVLKFADGSEDVADVVIGCDGIKSRVRQLMVGEDHPSANPTYTHKYAYRGLIPMDKAIEAVGEELASNSCMHMGPGGHMLTFPVNQGKTLNIVAFHTTPDEWADYPRLTRQGTREEALRDFDGYGPNVINLLKLTDEELNVWAIFDLGEHPLSTFSKGRVCLSGDAAHATSPHHGAGAGFCLEDTAVLAALLEDDRVKTHKDLEHVLDTFDVCRRERTQWLVQSSRIVGDCYEWQAEGVGRDFQKIEEAINYRNGIIANVDIDQMCEDARQELAQRL</sequence>
<keyword evidence="3" id="KW-0560">Oxidoreductase</keyword>